<dbReference type="GO" id="GO:0042276">
    <property type="term" value="P:error-prone translesion synthesis"/>
    <property type="evidence" value="ECO:0007669"/>
    <property type="project" value="TreeGrafter"/>
</dbReference>
<proteinExistence type="predicted"/>
<dbReference type="GO" id="GO:0003887">
    <property type="term" value="F:DNA-directed DNA polymerase activity"/>
    <property type="evidence" value="ECO:0007669"/>
    <property type="project" value="TreeGrafter"/>
</dbReference>
<dbReference type="SUPFAM" id="SSF56672">
    <property type="entry name" value="DNA/RNA polymerases"/>
    <property type="match status" value="1"/>
</dbReference>
<dbReference type="GO" id="GO:0009432">
    <property type="term" value="P:SOS response"/>
    <property type="evidence" value="ECO:0007669"/>
    <property type="project" value="TreeGrafter"/>
</dbReference>
<dbReference type="Gene3D" id="3.30.70.270">
    <property type="match status" value="1"/>
</dbReference>
<gene>
    <name evidence="2" type="ORF">B1B_17001</name>
</gene>
<dbReference type="GO" id="GO:0006281">
    <property type="term" value="P:DNA repair"/>
    <property type="evidence" value="ECO:0007669"/>
    <property type="project" value="InterPro"/>
</dbReference>
<reference evidence="2" key="2">
    <citation type="journal article" date="2014" name="ISME J.">
        <title>Microbial stratification in low pH oxic and suboxic macroscopic growths along an acid mine drainage.</title>
        <authorList>
            <person name="Mendez-Garcia C."/>
            <person name="Mesa V."/>
            <person name="Sprenger R.R."/>
            <person name="Richter M."/>
            <person name="Diez M.S."/>
            <person name="Solano J."/>
            <person name="Bargiela R."/>
            <person name="Golyshina O.V."/>
            <person name="Manteca A."/>
            <person name="Ramos J.L."/>
            <person name="Gallego J.R."/>
            <person name="Llorente I."/>
            <person name="Martins Dos Santos V.A."/>
            <person name="Jensen O.N."/>
            <person name="Pelaez A.I."/>
            <person name="Sanchez J."/>
            <person name="Ferrer M."/>
        </authorList>
    </citation>
    <scope>NUCLEOTIDE SEQUENCE</scope>
</reference>
<dbReference type="PROSITE" id="PS50173">
    <property type="entry name" value="UMUC"/>
    <property type="match status" value="1"/>
</dbReference>
<dbReference type="PANTHER" id="PTHR11076:SF33">
    <property type="entry name" value="DNA POLYMERASE KAPPA"/>
    <property type="match status" value="1"/>
</dbReference>
<feature type="non-terminal residue" evidence="2">
    <location>
        <position position="86"/>
    </location>
</feature>
<evidence type="ECO:0000313" key="2">
    <source>
        <dbReference type="EMBL" id="EQD34974.1"/>
    </source>
</evidence>
<dbReference type="Pfam" id="PF00817">
    <property type="entry name" value="IMS"/>
    <property type="match status" value="1"/>
</dbReference>
<reference evidence="2" key="1">
    <citation type="submission" date="2013-08" db="EMBL/GenBank/DDBJ databases">
        <authorList>
            <person name="Mendez C."/>
            <person name="Richter M."/>
            <person name="Ferrer M."/>
            <person name="Sanchez J."/>
        </authorList>
    </citation>
    <scope>NUCLEOTIDE SEQUENCE</scope>
</reference>
<dbReference type="PANTHER" id="PTHR11076">
    <property type="entry name" value="DNA REPAIR POLYMERASE UMUC / TRANSFERASE FAMILY MEMBER"/>
    <property type="match status" value="1"/>
</dbReference>
<dbReference type="InterPro" id="IPR043128">
    <property type="entry name" value="Rev_trsase/Diguanyl_cyclase"/>
</dbReference>
<name>T1A1P6_9ZZZZ</name>
<organism evidence="2">
    <name type="scientific">mine drainage metagenome</name>
    <dbReference type="NCBI Taxonomy" id="410659"/>
    <lineage>
        <taxon>unclassified sequences</taxon>
        <taxon>metagenomes</taxon>
        <taxon>ecological metagenomes</taxon>
    </lineage>
</organism>
<dbReference type="EMBL" id="AUZY01011343">
    <property type="protein sequence ID" value="EQD34974.1"/>
    <property type="molecule type" value="Genomic_DNA"/>
</dbReference>
<dbReference type="AlphaFoldDB" id="T1A1P6"/>
<dbReference type="GO" id="GO:0005829">
    <property type="term" value="C:cytosol"/>
    <property type="evidence" value="ECO:0007669"/>
    <property type="project" value="TreeGrafter"/>
</dbReference>
<feature type="domain" description="UmuC" evidence="1">
    <location>
        <begin position="1"/>
        <end position="77"/>
    </location>
</feature>
<dbReference type="InterPro" id="IPR050116">
    <property type="entry name" value="DNA_polymerase-Y"/>
</dbReference>
<comment type="caution">
    <text evidence="2">The sequence shown here is derived from an EMBL/GenBank/DDBJ whole genome shotgun (WGS) entry which is preliminary data.</text>
</comment>
<protein>
    <submittedName>
        <fullName evidence="2">DNA polymerase IV</fullName>
    </submittedName>
</protein>
<evidence type="ECO:0000259" key="1">
    <source>
        <dbReference type="PROSITE" id="PS50173"/>
    </source>
</evidence>
<sequence length="86" mass="9251">MADAVRALLREFDPALGIRSIDEAALSLRADTADAIRTVAQSIRQRLDRDLHLPCSIGISPFEEVAKIASDRAKPGGIVIVPRTAT</sequence>
<dbReference type="InterPro" id="IPR001126">
    <property type="entry name" value="UmuC"/>
</dbReference>
<accession>T1A1P6</accession>
<dbReference type="InterPro" id="IPR043502">
    <property type="entry name" value="DNA/RNA_pol_sf"/>
</dbReference>